<sequence length="233" mass="26539">MAERQKIVYHAKLAEQDELYADVVDSMKKAAKLDPNFTAEERDLLSIGCKNMIAEKRKSWRVLSSMEQKDEEKGNGANVKRMAESRRKLESEITNFCNDIVTLIDEYLLPFASGFESSVFYYKMKGDFYRYVAEIKIGDEEKEAADHSMEAYETGFKVAKANLAPTNLVRLNLALNFAVFYYAILNLPERACCLAQQACDEAKPGLERSNEQSCKHSISTLKLLESNIKLWTS</sequence>
<evidence type="ECO:0000313" key="4">
    <source>
        <dbReference type="EMBL" id="CAK7329262.1"/>
    </source>
</evidence>
<evidence type="ECO:0000256" key="2">
    <source>
        <dbReference type="PIRSR" id="PIRSR000868-1"/>
    </source>
</evidence>
<dbReference type="Proteomes" id="UP001314170">
    <property type="component" value="Unassembled WGS sequence"/>
</dbReference>
<comment type="caution">
    <text evidence="4">The sequence shown here is derived from an EMBL/GenBank/DDBJ whole genome shotgun (WGS) entry which is preliminary data.</text>
</comment>
<proteinExistence type="inferred from homology"/>
<organism evidence="4 5">
    <name type="scientific">Dovyalis caffra</name>
    <dbReference type="NCBI Taxonomy" id="77055"/>
    <lineage>
        <taxon>Eukaryota</taxon>
        <taxon>Viridiplantae</taxon>
        <taxon>Streptophyta</taxon>
        <taxon>Embryophyta</taxon>
        <taxon>Tracheophyta</taxon>
        <taxon>Spermatophyta</taxon>
        <taxon>Magnoliopsida</taxon>
        <taxon>eudicotyledons</taxon>
        <taxon>Gunneridae</taxon>
        <taxon>Pentapetalae</taxon>
        <taxon>rosids</taxon>
        <taxon>fabids</taxon>
        <taxon>Malpighiales</taxon>
        <taxon>Salicaceae</taxon>
        <taxon>Flacourtieae</taxon>
        <taxon>Dovyalis</taxon>
    </lineage>
</organism>
<dbReference type="PANTHER" id="PTHR18860">
    <property type="entry name" value="14-3-3 PROTEIN"/>
    <property type="match status" value="1"/>
</dbReference>
<accession>A0AAV1R5I6</accession>
<dbReference type="EMBL" id="CAWUPB010000913">
    <property type="protein sequence ID" value="CAK7329262.1"/>
    <property type="molecule type" value="Genomic_DNA"/>
</dbReference>
<dbReference type="AlphaFoldDB" id="A0AAV1R5I6"/>
<evidence type="ECO:0000256" key="1">
    <source>
        <dbReference type="ARBA" id="ARBA00006141"/>
    </source>
</evidence>
<dbReference type="Pfam" id="PF00244">
    <property type="entry name" value="14-3-3"/>
    <property type="match status" value="1"/>
</dbReference>
<comment type="similarity">
    <text evidence="1">Belongs to the 14-3-3 family.</text>
</comment>
<reference evidence="4 5" key="1">
    <citation type="submission" date="2024-01" db="EMBL/GenBank/DDBJ databases">
        <authorList>
            <person name="Waweru B."/>
        </authorList>
    </citation>
    <scope>NUCLEOTIDE SEQUENCE [LARGE SCALE GENOMIC DNA]</scope>
</reference>
<dbReference type="InterPro" id="IPR023410">
    <property type="entry name" value="14-3-3_domain"/>
</dbReference>
<feature type="domain" description="14-3-3" evidence="3">
    <location>
        <begin position="4"/>
        <end position="233"/>
    </location>
</feature>
<dbReference type="InterPro" id="IPR000308">
    <property type="entry name" value="14-3-3"/>
</dbReference>
<name>A0AAV1R5I6_9ROSI</name>
<dbReference type="SMART" id="SM00101">
    <property type="entry name" value="14_3_3"/>
    <property type="match status" value="1"/>
</dbReference>
<feature type="site" description="Interaction with phosphoserine on interacting protein" evidence="2">
    <location>
        <position position="130"/>
    </location>
</feature>
<feature type="site" description="Interaction with phosphoserine on interacting protein" evidence="2">
    <location>
        <position position="57"/>
    </location>
</feature>
<protein>
    <recommendedName>
        <fullName evidence="3">14-3-3 domain-containing protein</fullName>
    </recommendedName>
</protein>
<gene>
    <name evidence="4" type="ORF">DCAF_LOCUS7011</name>
</gene>
<dbReference type="PIRSF" id="PIRSF000868">
    <property type="entry name" value="14-3-3"/>
    <property type="match status" value="1"/>
</dbReference>
<dbReference type="SUPFAM" id="SSF48445">
    <property type="entry name" value="14-3-3 protein"/>
    <property type="match status" value="1"/>
</dbReference>
<dbReference type="Gene3D" id="1.20.190.20">
    <property type="entry name" value="14-3-3 domain"/>
    <property type="match status" value="1"/>
</dbReference>
<dbReference type="PRINTS" id="PR00305">
    <property type="entry name" value="1433ZETA"/>
</dbReference>
<evidence type="ECO:0000313" key="5">
    <source>
        <dbReference type="Proteomes" id="UP001314170"/>
    </source>
</evidence>
<dbReference type="CDD" id="cd08774">
    <property type="entry name" value="14-3-3"/>
    <property type="match status" value="1"/>
</dbReference>
<dbReference type="InterPro" id="IPR036815">
    <property type="entry name" value="14-3-3_dom_sf"/>
</dbReference>
<evidence type="ECO:0000259" key="3">
    <source>
        <dbReference type="SMART" id="SM00101"/>
    </source>
</evidence>
<keyword evidence="5" id="KW-1185">Reference proteome</keyword>